<dbReference type="PATRIC" id="fig|1423810.4.peg.1652"/>
<accession>A0A0R2C554</accession>
<feature type="transmembrane region" description="Helical" evidence="1">
    <location>
        <begin position="36"/>
        <end position="60"/>
    </location>
</feature>
<evidence type="ECO:0000256" key="1">
    <source>
        <dbReference type="SAM" id="Phobius"/>
    </source>
</evidence>
<keyword evidence="1" id="KW-1133">Transmembrane helix</keyword>
<organism evidence="2 3">
    <name type="scientific">Lacticaseibacillus thailandensis DSM 22698 = JCM 13996</name>
    <dbReference type="NCBI Taxonomy" id="1423810"/>
    <lineage>
        <taxon>Bacteria</taxon>
        <taxon>Bacillati</taxon>
        <taxon>Bacillota</taxon>
        <taxon>Bacilli</taxon>
        <taxon>Lactobacillales</taxon>
        <taxon>Lactobacillaceae</taxon>
        <taxon>Lacticaseibacillus</taxon>
    </lineage>
</organism>
<keyword evidence="1" id="KW-0812">Transmembrane</keyword>
<protein>
    <submittedName>
        <fullName evidence="2">Uncharacterized protein</fullName>
    </submittedName>
</protein>
<feature type="transmembrane region" description="Helical" evidence="1">
    <location>
        <begin position="89"/>
        <end position="109"/>
    </location>
</feature>
<proteinExistence type="predicted"/>
<dbReference type="EMBL" id="AYZK01000005">
    <property type="protein sequence ID" value="KRM86750.1"/>
    <property type="molecule type" value="Genomic_DNA"/>
</dbReference>
<keyword evidence="1" id="KW-0472">Membrane</keyword>
<gene>
    <name evidence="2" type="ORF">FD19_GL001602</name>
</gene>
<dbReference type="AlphaFoldDB" id="A0A0R2C554"/>
<name>A0A0R2C554_9LACO</name>
<dbReference type="Proteomes" id="UP000051789">
    <property type="component" value="Unassembled WGS sequence"/>
</dbReference>
<comment type="caution">
    <text evidence="2">The sequence shown here is derived from an EMBL/GenBank/DDBJ whole genome shotgun (WGS) entry which is preliminary data.</text>
</comment>
<keyword evidence="3" id="KW-1185">Reference proteome</keyword>
<feature type="transmembrane region" description="Helical" evidence="1">
    <location>
        <begin position="115"/>
        <end position="138"/>
    </location>
</feature>
<sequence length="152" mass="16364">MNGKVQILRFALAVTAAVIIGFVGLIGIQFATSIHIALNFPLILFLVAVVATALVVLYIISKFFSLLRLIAVNKTFTQASIAVFRHIRIASLIAAFTTLGCLPAMYMWADGDDAPGLMLVGLGVAFIPFAMYAAFAVVEQVLRTAVRTHQHA</sequence>
<reference evidence="2 3" key="1">
    <citation type="journal article" date="2015" name="Genome Announc.">
        <title>Expanding the biotechnology potential of lactobacilli through comparative genomics of 213 strains and associated genera.</title>
        <authorList>
            <person name="Sun Z."/>
            <person name="Harris H.M."/>
            <person name="McCann A."/>
            <person name="Guo C."/>
            <person name="Argimon S."/>
            <person name="Zhang W."/>
            <person name="Yang X."/>
            <person name="Jeffery I.B."/>
            <person name="Cooney J.C."/>
            <person name="Kagawa T.F."/>
            <person name="Liu W."/>
            <person name="Song Y."/>
            <person name="Salvetti E."/>
            <person name="Wrobel A."/>
            <person name="Rasinkangas P."/>
            <person name="Parkhill J."/>
            <person name="Rea M.C."/>
            <person name="O'Sullivan O."/>
            <person name="Ritari J."/>
            <person name="Douillard F.P."/>
            <person name="Paul Ross R."/>
            <person name="Yang R."/>
            <person name="Briner A.E."/>
            <person name="Felis G.E."/>
            <person name="de Vos W.M."/>
            <person name="Barrangou R."/>
            <person name="Klaenhammer T.R."/>
            <person name="Caufield P.W."/>
            <person name="Cui Y."/>
            <person name="Zhang H."/>
            <person name="O'Toole P.W."/>
        </authorList>
    </citation>
    <scope>NUCLEOTIDE SEQUENCE [LARGE SCALE GENOMIC DNA]</scope>
    <source>
        <strain evidence="2 3">DSM 22698</strain>
    </source>
</reference>
<dbReference type="Pfam" id="PF11188">
    <property type="entry name" value="DUF2975"/>
    <property type="match status" value="1"/>
</dbReference>
<evidence type="ECO:0000313" key="3">
    <source>
        <dbReference type="Proteomes" id="UP000051789"/>
    </source>
</evidence>
<evidence type="ECO:0000313" key="2">
    <source>
        <dbReference type="EMBL" id="KRM86750.1"/>
    </source>
</evidence>
<dbReference type="InterPro" id="IPR021354">
    <property type="entry name" value="DUF2975"/>
</dbReference>
<dbReference type="RefSeq" id="WP_056969541.1">
    <property type="nucleotide sequence ID" value="NZ_AYZK01000005.1"/>
</dbReference>
<feature type="transmembrane region" description="Helical" evidence="1">
    <location>
        <begin position="7"/>
        <end position="30"/>
    </location>
</feature>
<dbReference type="STRING" id="1423810.FD19_GL001602"/>